<feature type="region of interest" description="Disordered" evidence="1">
    <location>
        <begin position="2242"/>
        <end position="2341"/>
    </location>
</feature>
<feature type="region of interest" description="Disordered" evidence="1">
    <location>
        <begin position="2598"/>
        <end position="2617"/>
    </location>
</feature>
<proteinExistence type="predicted"/>
<feature type="region of interest" description="Disordered" evidence="1">
    <location>
        <begin position="3362"/>
        <end position="3399"/>
    </location>
</feature>
<evidence type="ECO:0000256" key="1">
    <source>
        <dbReference type="SAM" id="MobiDB-lite"/>
    </source>
</evidence>
<feature type="compositionally biased region" description="Polar residues" evidence="1">
    <location>
        <begin position="2602"/>
        <end position="2613"/>
    </location>
</feature>
<gene>
    <name evidence="2" type="ORF">N5J06_15355</name>
</gene>
<feature type="compositionally biased region" description="Basic and acidic residues" evidence="1">
    <location>
        <begin position="2286"/>
        <end position="2295"/>
    </location>
</feature>
<reference evidence="2 3" key="1">
    <citation type="journal article" date="2023" name="Front. Microbiol.">
        <title>Ralstonia chuxiongensis sp. nov., Ralstonia mojiangensis sp. nov., and Ralstonia soli sp. nov., isolated from tobacco fields, are three novel species in the family Burkholderiaceae.</title>
        <authorList>
            <person name="Lu C.H."/>
            <person name="Zhang Y.Y."/>
            <person name="Jiang N."/>
            <person name="Chen W."/>
            <person name="Shao X."/>
            <person name="Zhao Z.M."/>
            <person name="Lu W.L."/>
            <person name="Hu X."/>
            <person name="Xi Y.X."/>
            <person name="Zou S.Y."/>
            <person name="Wei Q.J."/>
            <person name="Lin Z.L."/>
            <person name="Gong L."/>
            <person name="Gai X.T."/>
            <person name="Zhang L.Q."/>
            <person name="Li J.Y."/>
            <person name="Jin Y."/>
            <person name="Xia Z.Y."/>
        </authorList>
    </citation>
    <scope>NUCLEOTIDE SEQUENCE [LARGE SCALE GENOMIC DNA]</scope>
    <source>
        <strain evidence="2 3">22TCJT01-1</strain>
    </source>
</reference>
<feature type="region of interest" description="Disordered" evidence="1">
    <location>
        <begin position="2971"/>
        <end position="3017"/>
    </location>
</feature>
<feature type="compositionally biased region" description="Basic and acidic residues" evidence="1">
    <location>
        <begin position="1365"/>
        <end position="1385"/>
    </location>
</feature>
<dbReference type="Proteomes" id="UP001164420">
    <property type="component" value="Unassembled WGS sequence"/>
</dbReference>
<organism evidence="2 3">
    <name type="scientific">Ralstonia mojiangensis</name>
    <dbReference type="NCBI Taxonomy" id="2953895"/>
    <lineage>
        <taxon>Bacteria</taxon>
        <taxon>Pseudomonadati</taxon>
        <taxon>Pseudomonadota</taxon>
        <taxon>Betaproteobacteria</taxon>
        <taxon>Burkholderiales</taxon>
        <taxon>Burkholderiaceae</taxon>
        <taxon>Ralstonia</taxon>
    </lineage>
</organism>
<feature type="region of interest" description="Disordered" evidence="1">
    <location>
        <begin position="1365"/>
        <end position="1397"/>
    </location>
</feature>
<dbReference type="InterPro" id="IPR036779">
    <property type="entry name" value="LysM_dom_sf"/>
</dbReference>
<feature type="compositionally biased region" description="Pro residues" evidence="1">
    <location>
        <begin position="3379"/>
        <end position="3398"/>
    </location>
</feature>
<keyword evidence="3" id="KW-1185">Reference proteome</keyword>
<dbReference type="CDD" id="cd00118">
    <property type="entry name" value="LysM"/>
    <property type="match status" value="1"/>
</dbReference>
<dbReference type="Gene3D" id="3.10.350.10">
    <property type="entry name" value="LysM domain"/>
    <property type="match status" value="1"/>
</dbReference>
<evidence type="ECO:0000313" key="3">
    <source>
        <dbReference type="Proteomes" id="UP001164420"/>
    </source>
</evidence>
<accession>A0ABT2LAA9</accession>
<dbReference type="EMBL" id="JAOCQI010000002">
    <property type="protein sequence ID" value="MCT7312342.1"/>
    <property type="molecule type" value="Genomic_DNA"/>
</dbReference>
<dbReference type="InterPro" id="IPR018392">
    <property type="entry name" value="LysM"/>
</dbReference>
<evidence type="ECO:0000313" key="2">
    <source>
        <dbReference type="EMBL" id="MCT7312342.1"/>
    </source>
</evidence>
<protein>
    <submittedName>
        <fullName evidence="2">LysM peptidoglycan-binding domain-containing protein</fullName>
    </submittedName>
</protein>
<dbReference type="RefSeq" id="WP_260784900.1">
    <property type="nucleotide sequence ID" value="NZ_JAOCQI010000002.1"/>
</dbReference>
<sequence length="3475" mass="374973">MGPNWPDGIKPPDSVLQAQREAQAAFVRAQEQAAAAQRQKAAEDAHKATVDQLGKLKQAGNPTALNQAVSAEMAALYTQAHNTPYNSADSKQFAEALALLQSAHDKTNADTLFASACADAAIDRANKATNGPKQDYAAAMRSLAGDLDVNHATPDVLNFTLGDTRTRDIANHARGSSADDLKNIAQAITRPDANAPELLAMLVDQQPLETLTNQSVRGSDPAAKHDALLNDLMFISQRLQGARKTSYSPSGEELNDRLAQSLAHRLENDPLLDYTGNHLDTAGETFGIKQLVDKGADPTLMFKVADQIGRDGQAGKLNSRVEGLFEGGTRNILLKELAGKAPDKPAQEPVPAPINPTQIQQITGKMLSNLPANGTTLAPGVDPLQYAAILTRLQAGAHVDPTAFQTAATAAQEQLKPEDPRIDANQRTDDAIGQVGNLHLFADTPAPAIHQMLDATPVQEDSPALQADRHQTDQAWNDLTQAQIRQKQAADGHGDVTSANQALATATTAYNKAIVQELKDTYPQIPGDDLLRYGLNGVYQNDLQAAVQQLYQHHDAQVPQLSGTYLQAAIVTELVDNTMRSTPPGQGAEAPEYKGLEALQQYTAAMGNAPDGNTVRDAILGDSRIQHMRQNVVNTVIDPVRGEPQDRIKALDQMSHMLSSYLPVDFDHAIQNAVENDPTVQHMVDETARLTTTLPPADGIARTADLLDSLDTTPNLMARLYAVIDPPGGKPPSAMMNWIAGHPRDQKAVDYYRNLARIGNRLFNGGLALGDGENALVDGYGRLVHAFQQRLTGDTPVLSDYGGTQAGMLSVDMNLMPTISKALEAGAPPKLFLSALNGYSYRDKTGAMTQAAACIAPTDRVVDPMNMALKDAKGEAASDDSPAAKVNQSFSPEFQQLAKASGLAPRSFATFSDFSDYVGQQAGVSSRTPVTAADWQAVHDGTFRYYDPNQLIYRSQDGSGTTLDDLARAAWQAGGGDTGPVTVTGLTFVLAEGGNDPQQSVLLDVRRDGQDRYVSASTDKAHKTRVYDSWSDWVSNNDFGIGQVSYLVGGQATFDDQGNAMALVATHETGHEPWLTPETAIMISAAVVSMVAAPFAAPEMVLLAMAARGTMFAIGAMQTSEAAVRVLEHPGDAAAWADAGFALLMTATDGIGTLGKIGRVGMIGRTADDARALERWMAARPVKGFADEVNTFAEDVGRTPLFKVAKYGSMAGMGWNMIQTGAQWNQMTHQQRAVAIGQTFGFLAAGMIEQPGEALMLRKVARRNGNAVGTTYAPMNAEQAAIADKWLDQLDALTPKSGEALHPIVDKLGVDALDHLREALIRRQFDAPAVETFGQLAAMHGEDAVLANMAVPAAALSGTVIQLDGDPRDKAAHTEPEVLPSDRPRRYGTPGRHFEDLADPRVSRGERAAILDDLHEEINRLYLYGGEAHTGMGMVISRSTPEEVQQHGVDARQIHRNVPALGLLMHMEPDEYLYLLPLGNLRVPQEPVAGRRTENGRPVADGLPVASMQPASKILGYVPSGTASQGGPRIELNYDRAGPMQPYDGSLAFLPNVYRDAYHDTPNINLIDPEFPDSTPFLMHFPQRRANLSGVPTDVPIPYGSPARGESGTTPAYVIAGEVEHHGIWLDVESAYDSIEHVPAGLPMRQSDHGPQVRLDGVALAERVWNDPTFSMETTSNIVVLGCDTRSGTAAPLLVNLSNELSNRIRQRRSADGKIADPRPGIRVQGQDGLDWLQLSDSTQEGRQVINARFDGQTHGTVALPVISHAEALYAKTKERLRMLYEGDQPVFPEGDRMMLLLDQAHSQIAAANDLAQHGTPSGAYRTGSDSLDFMGGSRASHVADAANQRPFADACNQILSLLNADLPSSVLRMRIADVLGRVVAHPHLTYQREVPAMPALGKPRPVTLTLYAKGAPDPATPAVLVNGRPAYDCTAWDDLLAQPLLVNASTAFHDNMHFPAGMVGAAFDGHGPIVNSADNALLTPFDIARALIDTPFDQIRFEGATHTRDVGADGAMLTLRRVMEMNPEMEAPGFFVALQHGGAIMPDVARWLAFLLKRDNVRVFGLDGQRAPLSGGVVRDPETGKPASERVRTMHEDGTDGRIVLYTAKDGSDTPMLPSMVKPRTADIGAKAIGGTRYALPEDVLIIEGKLVDGNPKAIWLDGIYEERGRTQPSVFSDDDLAALIQARLHSRGFEAPYTVPIVLMIDNALPLSQSLSAAMPNPVFATEHKIDRSQIHNPDCRVVPAHPDDPAFAAARQPGWKLDPNGRAWPPSEETPYVAPTEVSSEPRTPRATRETPPDEMPGDPDVIALDSGGGPSASQPASSSGQTSQSPATRLVPPDKPLSRFRRVKRGVQDLPARAAVAAMAGPRRILARIPMRTAMERVARGRALHVSGENFHLLAMAHRHGALDSTQQFTYAFTREKDGEPVLRGQVVFDDKGVPSWRALDAGKGEFGNDPQPMTNNTSYTPDRLFVVSQRKPAEVAKSPIVQDLGSKRTYRGLPLAASDKASVRPEISSIVGAAGTEAGQKLPRGIRDVDARGLAAVMKRSRQNSENSWSSRIRRTFKESLFVMRDYPTVGLLREQTALKLLENAFDKLRRADQRKPVQNSGVTSETNPRPVRARRSLAQHFSVASTADRRAARAYLNLPHEEQDWITLAARTISPSNIKTDGEALLCKNIGVITEIRVVAAESMLSAAGLGRPLPHVRRLWQEATRKHGDLSFDENVGGLVNKDGVMVVALDWLNQDSVNKMLDFSAKTGAQVTLWMDPADMRVGTDGRPVPGPNRPINMVRFGKAYETWMGGNAGKHPTVNVFGTGNDNVLDPVEGIASLKVARTLLESPYMRDVHIALDGTADYTRSPELTRATAELILENENWKRIHLDAALGRPLNRLTKQDMAIVYQPLMEQIRSLIDEYKLPCTLQEVRYALFAGNTTYRVEQAKYSTIQWVRANRDEVGVQSNPRAEAHAQRWLKDHGERVRNSYVPPEEPGRDAQPTDWDSLMTDPELDPARYQDPRGLPPIPLAEDRADATLRALGYGPMHAPPKLFKRTDMPSSDGALNQRALLQIGKAVAAGVGGATLSALLVSLGKIDLRDSASLARALPAFGRTAQDWRTILSASIKRGDTAMIENKLIAYYAGIERYAKARDVSPERLPHIRAVMEETLAAIGMLRDRAKAGAKPQLSEEERDVHIARVTSTCLELVDGYLGLPASQMHFMHSGVRLGQLGRLASTVGGVVSIGAWGGMMLEGFAPPALAITMMAGSTLNAFYHGLLRYSFRRGFDYGNSDVVRSLVHGSYTLSSVGTIASALTHAPSVAGAVSVGGSAIYLMSTLKEVAPNFMPGVLRAGAGLTVLAETTALISAWVNSVQGAQPPQPNQPPQQTGPAQPPPHTPVVPPPPPVPPAPLTHLVPAVTHDVLAGESLSRILRNEADRGTIVVGPTYRELQVVIDEVARLNQIANPNLIHIGQNLIILPAHQAPGPG</sequence>
<feature type="compositionally biased region" description="Low complexity" evidence="1">
    <location>
        <begin position="2315"/>
        <end position="2332"/>
    </location>
</feature>
<comment type="caution">
    <text evidence="2">The sequence shown here is derived from an EMBL/GenBank/DDBJ whole genome shotgun (WGS) entry which is preliminary data.</text>
</comment>
<name>A0ABT2LAA9_9RALS</name>